<dbReference type="EMBL" id="JAESDN010000007">
    <property type="protein sequence ID" value="KAG7047798.1"/>
    <property type="molecule type" value="Genomic_DNA"/>
</dbReference>
<dbReference type="Proteomes" id="UP000699042">
    <property type="component" value="Unassembled WGS sequence"/>
</dbReference>
<evidence type="ECO:0000313" key="2">
    <source>
        <dbReference type="Proteomes" id="UP000699042"/>
    </source>
</evidence>
<keyword evidence="2" id="KW-1185">Reference proteome</keyword>
<proteinExistence type="predicted"/>
<organism evidence="1 2">
    <name type="scientific">Colletotrichum scovillei</name>
    <dbReference type="NCBI Taxonomy" id="1209932"/>
    <lineage>
        <taxon>Eukaryota</taxon>
        <taxon>Fungi</taxon>
        <taxon>Dikarya</taxon>
        <taxon>Ascomycota</taxon>
        <taxon>Pezizomycotina</taxon>
        <taxon>Sordariomycetes</taxon>
        <taxon>Hypocreomycetidae</taxon>
        <taxon>Glomerellales</taxon>
        <taxon>Glomerellaceae</taxon>
        <taxon>Colletotrichum</taxon>
        <taxon>Colletotrichum acutatum species complex</taxon>
    </lineage>
</organism>
<comment type="caution">
    <text evidence="1">The sequence shown here is derived from an EMBL/GenBank/DDBJ whole genome shotgun (WGS) entry which is preliminary data.</text>
</comment>
<reference evidence="1" key="1">
    <citation type="submission" date="2021-05" db="EMBL/GenBank/DDBJ databases">
        <title>Comparative genomics of three Colletotrichum scovillei strains and genetic complementation revealed genes involved fungal growth and virulence on chili pepper.</title>
        <authorList>
            <person name="Hsieh D.-K."/>
            <person name="Chuang S.-C."/>
            <person name="Chen C.-Y."/>
            <person name="Chao Y.-T."/>
            <person name="Lu M.-Y.J."/>
            <person name="Lee M.-H."/>
            <person name="Shih M.-C."/>
        </authorList>
    </citation>
    <scope>NUCLEOTIDE SEQUENCE</scope>
    <source>
        <strain evidence="1">Coll-153</strain>
    </source>
</reference>
<name>A0A9P7UAV2_9PEZI</name>
<evidence type="ECO:0000313" key="1">
    <source>
        <dbReference type="EMBL" id="KAG7047798.1"/>
    </source>
</evidence>
<gene>
    <name evidence="1" type="ORF">JMJ77_011140</name>
</gene>
<dbReference type="AlphaFoldDB" id="A0A9P7UAV2"/>
<sequence>MSLLCDQVTTRSFTSPLAVLRLVLPRGLSVLAVVRPTACVLLSSSLRPYASASVFFFSFFLIPPIIRKALRTSALSDLATLKNPPWRMALFVIVIFEGH</sequence>
<protein>
    <submittedName>
        <fullName evidence="1">Uncharacterized protein</fullName>
    </submittedName>
</protein>
<accession>A0A9P7UAV2</accession>